<feature type="domain" description="FecR N-terminal" evidence="2">
    <location>
        <begin position="16"/>
        <end position="57"/>
    </location>
</feature>
<organism evidence="3 4">
    <name type="scientific">Pseudomonas abyssi</name>
    <dbReference type="NCBI Taxonomy" id="170540"/>
    <lineage>
        <taxon>Bacteria</taxon>
        <taxon>Pseudomonadati</taxon>
        <taxon>Pseudomonadota</taxon>
        <taxon>Gammaproteobacteria</taxon>
        <taxon>Pseudomonadales</taxon>
        <taxon>Pseudomonadaceae</taxon>
        <taxon>Pseudomonas</taxon>
    </lineage>
</organism>
<dbReference type="InterPro" id="IPR032623">
    <property type="entry name" value="FecR_N"/>
</dbReference>
<dbReference type="RefSeq" id="WP_096005710.1">
    <property type="nucleotide sequence ID" value="NZ_NTMR01000020.1"/>
</dbReference>
<accession>A0A2A3MF14</accession>
<dbReference type="PANTHER" id="PTHR30273">
    <property type="entry name" value="PERIPLASMIC SIGNAL SENSOR AND SIGMA FACTOR ACTIVATOR FECR-RELATED"/>
    <property type="match status" value="1"/>
</dbReference>
<dbReference type="PANTHER" id="PTHR30273:SF2">
    <property type="entry name" value="PROTEIN FECR"/>
    <property type="match status" value="1"/>
</dbReference>
<dbReference type="InterPro" id="IPR012373">
    <property type="entry name" value="Ferrdict_sens_TM"/>
</dbReference>
<gene>
    <name evidence="3" type="ORF">CNQ84_15380</name>
</gene>
<keyword evidence="4" id="KW-1185">Reference proteome</keyword>
<evidence type="ECO:0000313" key="3">
    <source>
        <dbReference type="EMBL" id="PBK03381.1"/>
    </source>
</evidence>
<protein>
    <submittedName>
        <fullName evidence="3">DUF4880 domain-containing protein</fullName>
    </submittedName>
</protein>
<dbReference type="EMBL" id="NTMR01000020">
    <property type="protein sequence ID" value="PBK03381.1"/>
    <property type="molecule type" value="Genomic_DNA"/>
</dbReference>
<evidence type="ECO:0000313" key="4">
    <source>
        <dbReference type="Proteomes" id="UP000242313"/>
    </source>
</evidence>
<dbReference type="PIRSF" id="PIRSF018266">
    <property type="entry name" value="FecR"/>
    <property type="match status" value="1"/>
</dbReference>
<comment type="caution">
    <text evidence="3">The sequence shown here is derived from an EMBL/GenBank/DDBJ whole genome shotgun (WGS) entry which is preliminary data.</text>
</comment>
<reference evidence="3 4" key="1">
    <citation type="submission" date="2017-09" db="EMBL/GenBank/DDBJ databases">
        <title>Pseudomonas abyssi sp. nov. isolated from Abyssopelagic Water.</title>
        <authorList>
            <person name="Wei Y."/>
        </authorList>
    </citation>
    <scope>NUCLEOTIDE SEQUENCE [LARGE SCALE GENOMIC DNA]</scope>
    <source>
        <strain evidence="3 4">MT5</strain>
    </source>
</reference>
<evidence type="ECO:0000259" key="1">
    <source>
        <dbReference type="Pfam" id="PF04773"/>
    </source>
</evidence>
<dbReference type="Proteomes" id="UP000242313">
    <property type="component" value="Unassembled WGS sequence"/>
</dbReference>
<dbReference type="AlphaFoldDB" id="A0A2A3MF14"/>
<dbReference type="Pfam" id="PF16220">
    <property type="entry name" value="DUF4880"/>
    <property type="match status" value="1"/>
</dbReference>
<dbReference type="GO" id="GO:0016989">
    <property type="term" value="F:sigma factor antagonist activity"/>
    <property type="evidence" value="ECO:0007669"/>
    <property type="project" value="TreeGrafter"/>
</dbReference>
<dbReference type="Gene3D" id="2.60.120.1440">
    <property type="match status" value="1"/>
</dbReference>
<name>A0A2A3MF14_9PSED</name>
<dbReference type="Pfam" id="PF04773">
    <property type="entry name" value="FecR"/>
    <property type="match status" value="1"/>
</dbReference>
<evidence type="ECO:0000259" key="2">
    <source>
        <dbReference type="Pfam" id="PF16220"/>
    </source>
</evidence>
<feature type="domain" description="FecR protein" evidence="1">
    <location>
        <begin position="117"/>
        <end position="207"/>
    </location>
</feature>
<sequence length="319" mass="35100">MSRAEARHLPEATVRSAIAWQLQLASPDQGPHLQARIDHWRAKHPDHELAWQRLCHLRQELGDMTSRLPDRELGLQLLERADTDLQRRRALKLLGLVLAVGAPAGWLTQRQVNGPDLHTAAGEQQQQTLPGDVQVQLNTRSGLDITRVGQPLQLNLREGEVMIDSLGSAPSFQLQLRCAWGRCDAAQARFSVREHEGYSQVSVAQGALLLHAAGQGYQARAGETLRLSQSGIAAASLALDPLAWSQGMLVADNLSLGRFIAELGRYRSGVLGCDPSIANLRLSGVFQLAEPDTLLADLPRILPVRLVSRTRWWLRVVPA</sequence>
<proteinExistence type="predicted"/>
<dbReference type="InterPro" id="IPR006860">
    <property type="entry name" value="FecR"/>
</dbReference>